<sequence>MNIQQFQKAANISAGLATRWFQPITDAMAEFGITAGTDKAMFIAQVGHESGGFTAVKESFNYTPATLLTTFGSRITNQQAYALGRSSGKPAKQEAIANLVYYNRMGNKARDDGWKYRGRGLIQITGLENYAKCGAGIKADLLSEPQLLESDINAARSAAWFFTSESCMLYSGDVERVTLIINGGHNGIDDRKRRFNIAQSVLA</sequence>
<dbReference type="Proteomes" id="UP000790096">
    <property type="component" value="Unassembled WGS sequence"/>
</dbReference>
<gene>
    <name evidence="2" type="ORF">HH682_12080</name>
</gene>
<accession>A0ABS5SYG6</accession>
<dbReference type="EMBL" id="JABBFR010000017">
    <property type="protein sequence ID" value="MBT0725140.1"/>
    <property type="molecule type" value="Genomic_DNA"/>
</dbReference>
<dbReference type="PANTHER" id="PTHR34408:SF1">
    <property type="entry name" value="GLYCOSYL HYDROLASE FAMILY 19 DOMAIN-CONTAINING PROTEIN HI_1415"/>
    <property type="match status" value="1"/>
</dbReference>
<feature type="domain" description="Glycoside hydrolase family 19 catalytic" evidence="1">
    <location>
        <begin position="70"/>
        <end position="164"/>
    </location>
</feature>
<dbReference type="InterPro" id="IPR052354">
    <property type="entry name" value="Cell_Wall_Dynamics_Protein"/>
</dbReference>
<dbReference type="PANTHER" id="PTHR34408">
    <property type="entry name" value="FAMILY PROTEIN, PUTATIVE-RELATED"/>
    <property type="match status" value="1"/>
</dbReference>
<comment type="caution">
    <text evidence="2">The sequence shown here is derived from an EMBL/GenBank/DDBJ whole genome shotgun (WGS) entry which is preliminary data.</text>
</comment>
<evidence type="ECO:0000313" key="2">
    <source>
        <dbReference type="EMBL" id="MBT0725140.1"/>
    </source>
</evidence>
<dbReference type="InterPro" id="IPR000726">
    <property type="entry name" value="Glyco_hydro_19_cat"/>
</dbReference>
<dbReference type="GO" id="GO:0016787">
    <property type="term" value="F:hydrolase activity"/>
    <property type="evidence" value="ECO:0007669"/>
    <property type="project" value="UniProtKB-KW"/>
</dbReference>
<evidence type="ECO:0000259" key="1">
    <source>
        <dbReference type="Pfam" id="PF00182"/>
    </source>
</evidence>
<dbReference type="InterPro" id="IPR023346">
    <property type="entry name" value="Lysozyme-like_dom_sf"/>
</dbReference>
<dbReference type="Pfam" id="PF00182">
    <property type="entry name" value="Glyco_hydro_19"/>
    <property type="match status" value="1"/>
</dbReference>
<dbReference type="SUPFAM" id="SSF53955">
    <property type="entry name" value="Lysozyme-like"/>
    <property type="match status" value="1"/>
</dbReference>
<organism evidence="2 3">
    <name type="scientific">Rosenbergiella gaditana</name>
    <dbReference type="NCBI Taxonomy" id="2726987"/>
    <lineage>
        <taxon>Bacteria</taxon>
        <taxon>Pseudomonadati</taxon>
        <taxon>Pseudomonadota</taxon>
        <taxon>Gammaproteobacteria</taxon>
        <taxon>Enterobacterales</taxon>
        <taxon>Erwiniaceae</taxon>
        <taxon>Rosenbergiella</taxon>
    </lineage>
</organism>
<proteinExistence type="predicted"/>
<reference evidence="2 3" key="1">
    <citation type="submission" date="2020-04" db="EMBL/GenBank/DDBJ databases">
        <title>Genome sequencing of Rosenbergiella species.</title>
        <authorList>
            <person name="Alvarez-Perez S."/>
            <person name="Lievens B."/>
        </authorList>
    </citation>
    <scope>NUCLEOTIDE SEQUENCE [LARGE SCALE GENOMIC DNA]</scope>
    <source>
        <strain evidence="2 3">S61</strain>
    </source>
</reference>
<dbReference type="RefSeq" id="WP_214237795.1">
    <property type="nucleotide sequence ID" value="NZ_JABBFR010000017.1"/>
</dbReference>
<evidence type="ECO:0000313" key="3">
    <source>
        <dbReference type="Proteomes" id="UP000790096"/>
    </source>
</evidence>
<name>A0ABS5SYG6_9GAMM</name>
<dbReference type="Gene3D" id="1.10.530.10">
    <property type="match status" value="1"/>
</dbReference>
<keyword evidence="2" id="KW-0378">Hydrolase</keyword>
<keyword evidence="3" id="KW-1185">Reference proteome</keyword>
<protein>
    <submittedName>
        <fullName evidence="2">Glycoside hydrolase family 19 protein</fullName>
    </submittedName>
</protein>